<evidence type="ECO:0000313" key="2">
    <source>
        <dbReference type="EMBL" id="KAF2008249.1"/>
    </source>
</evidence>
<evidence type="ECO:0000256" key="1">
    <source>
        <dbReference type="SAM" id="MobiDB-lite"/>
    </source>
</evidence>
<dbReference type="Proteomes" id="UP000799778">
    <property type="component" value="Unassembled WGS sequence"/>
</dbReference>
<gene>
    <name evidence="2" type="ORF">BU24DRAFT_481438</name>
</gene>
<feature type="compositionally biased region" description="Polar residues" evidence="1">
    <location>
        <begin position="361"/>
        <end position="371"/>
    </location>
</feature>
<organism evidence="2 3">
    <name type="scientific">Aaosphaeria arxii CBS 175.79</name>
    <dbReference type="NCBI Taxonomy" id="1450172"/>
    <lineage>
        <taxon>Eukaryota</taxon>
        <taxon>Fungi</taxon>
        <taxon>Dikarya</taxon>
        <taxon>Ascomycota</taxon>
        <taxon>Pezizomycotina</taxon>
        <taxon>Dothideomycetes</taxon>
        <taxon>Pleosporomycetidae</taxon>
        <taxon>Pleosporales</taxon>
        <taxon>Pleosporales incertae sedis</taxon>
        <taxon>Aaosphaeria</taxon>
    </lineage>
</organism>
<dbReference type="RefSeq" id="XP_033376588.1">
    <property type="nucleotide sequence ID" value="XM_033533171.1"/>
</dbReference>
<dbReference type="EMBL" id="ML978108">
    <property type="protein sequence ID" value="KAF2008249.1"/>
    <property type="molecule type" value="Genomic_DNA"/>
</dbReference>
<feature type="region of interest" description="Disordered" evidence="1">
    <location>
        <begin position="1"/>
        <end position="43"/>
    </location>
</feature>
<proteinExistence type="predicted"/>
<name>A0A6A5X5M2_9PLEO</name>
<reference evidence="2" key="1">
    <citation type="journal article" date="2020" name="Stud. Mycol.">
        <title>101 Dothideomycetes genomes: a test case for predicting lifestyles and emergence of pathogens.</title>
        <authorList>
            <person name="Haridas S."/>
            <person name="Albert R."/>
            <person name="Binder M."/>
            <person name="Bloem J."/>
            <person name="Labutti K."/>
            <person name="Salamov A."/>
            <person name="Andreopoulos B."/>
            <person name="Baker S."/>
            <person name="Barry K."/>
            <person name="Bills G."/>
            <person name="Bluhm B."/>
            <person name="Cannon C."/>
            <person name="Castanera R."/>
            <person name="Culley D."/>
            <person name="Daum C."/>
            <person name="Ezra D."/>
            <person name="Gonzalez J."/>
            <person name="Henrissat B."/>
            <person name="Kuo A."/>
            <person name="Liang C."/>
            <person name="Lipzen A."/>
            <person name="Lutzoni F."/>
            <person name="Magnuson J."/>
            <person name="Mondo S."/>
            <person name="Nolan M."/>
            <person name="Ohm R."/>
            <person name="Pangilinan J."/>
            <person name="Park H.-J."/>
            <person name="Ramirez L."/>
            <person name="Alfaro M."/>
            <person name="Sun H."/>
            <person name="Tritt A."/>
            <person name="Yoshinaga Y."/>
            <person name="Zwiers L.-H."/>
            <person name="Turgeon B."/>
            <person name="Goodwin S."/>
            <person name="Spatafora J."/>
            <person name="Crous P."/>
            <person name="Grigoriev I."/>
        </authorList>
    </citation>
    <scope>NUCLEOTIDE SEQUENCE</scope>
    <source>
        <strain evidence="2">CBS 175.79</strain>
    </source>
</reference>
<evidence type="ECO:0000313" key="3">
    <source>
        <dbReference type="Proteomes" id="UP000799778"/>
    </source>
</evidence>
<dbReference type="GeneID" id="54290568"/>
<protein>
    <submittedName>
        <fullName evidence="2">Uncharacterized protein</fullName>
    </submittedName>
</protein>
<sequence>MASNQPPSTPSTPRALRSRSNVPPPLTPSTPRRAGTEPASGSVEWQPGVYRNFQLPWVSNLTVLEAVNVAREMGPAARVDYYNQQMELLGQFVFETMNVVMAFNNHVQNDSAAMEAHGNGDEEEGRRLWREKHSFIADVKIYKDKQLKEIGAAQKAVVDNWGKIGESLRDKVFGVYQPNGWSGRTSITRLAIIAKRVPWDLCINIVNAAFYSRIVYPTRGQSKERWITGADFIRLESVVRQYFGKHFAKETLHASDRENERRKFHEQHAATAAKHIPTIWAKENGFVVNADTGLLLPEADKGFVLPPAMQQKIRELRSPSAASPSSRASSILSTMNEEEIDAMEGVLPTGVVTPMKKGSRRSPSVNLSPQPNVAMRTTEDPDPVL</sequence>
<dbReference type="AlphaFoldDB" id="A0A6A5X5M2"/>
<feature type="region of interest" description="Disordered" evidence="1">
    <location>
        <begin position="345"/>
        <end position="385"/>
    </location>
</feature>
<accession>A0A6A5X5M2</accession>
<keyword evidence="3" id="KW-1185">Reference proteome</keyword>